<keyword evidence="1" id="KW-1133">Transmembrane helix</keyword>
<gene>
    <name evidence="2" type="ORF">CfE428DRAFT_4298</name>
</gene>
<sequence>MPESPTPEPPSLPPQPTARTKGLTWPRFFAALFLVLTISTAGLAVGSYRAGLAGEIPPYNLFVLILLAYPIVGVVLMAVDGKPSRWLRPAAVILTFALYLNIPAYFPDFRDLYLQGLAERVRHADLKPVKRWAATRIPQNGNGGWNSVDEKEIPNDVWQAIPLKGLGGPRFNFFRPKEDWILRITIRGGGFTSSGGSGVILTLGKDVDPSTIDMTHRALRVSPNVWVFEG</sequence>
<feature type="transmembrane region" description="Helical" evidence="1">
    <location>
        <begin position="59"/>
        <end position="79"/>
    </location>
</feature>
<comment type="caution">
    <text evidence="2">The sequence shown here is derived from an EMBL/GenBank/DDBJ whole genome shotgun (WGS) entry which is preliminary data.</text>
</comment>
<dbReference type="Proteomes" id="UP000005824">
    <property type="component" value="Unassembled WGS sequence"/>
</dbReference>
<name>B4D5V9_9BACT</name>
<evidence type="ECO:0000256" key="1">
    <source>
        <dbReference type="SAM" id="Phobius"/>
    </source>
</evidence>
<dbReference type="InParanoid" id="B4D5V9"/>
<dbReference type="STRING" id="497964.CfE428DRAFT_4298"/>
<organism evidence="2 3">
    <name type="scientific">Chthoniobacter flavus Ellin428</name>
    <dbReference type="NCBI Taxonomy" id="497964"/>
    <lineage>
        <taxon>Bacteria</taxon>
        <taxon>Pseudomonadati</taxon>
        <taxon>Verrucomicrobiota</taxon>
        <taxon>Spartobacteria</taxon>
        <taxon>Chthoniobacterales</taxon>
        <taxon>Chthoniobacteraceae</taxon>
        <taxon>Chthoniobacter</taxon>
    </lineage>
</organism>
<feature type="transmembrane region" description="Helical" evidence="1">
    <location>
        <begin position="86"/>
        <end position="106"/>
    </location>
</feature>
<feature type="transmembrane region" description="Helical" evidence="1">
    <location>
        <begin position="28"/>
        <end position="47"/>
    </location>
</feature>
<keyword evidence="3" id="KW-1185">Reference proteome</keyword>
<dbReference type="EMBL" id="ABVL01000014">
    <property type="protein sequence ID" value="EDY18162.1"/>
    <property type="molecule type" value="Genomic_DNA"/>
</dbReference>
<keyword evidence="1" id="KW-0472">Membrane</keyword>
<keyword evidence="1" id="KW-0812">Transmembrane</keyword>
<accession>B4D5V9</accession>
<reference evidence="2 3" key="1">
    <citation type="journal article" date="2011" name="J. Bacteriol.">
        <title>Genome sequence of Chthoniobacter flavus Ellin428, an aerobic heterotrophic soil bacterium.</title>
        <authorList>
            <person name="Kant R."/>
            <person name="van Passel M.W."/>
            <person name="Palva A."/>
            <person name="Lucas S."/>
            <person name="Lapidus A."/>
            <person name="Glavina Del Rio T."/>
            <person name="Dalin E."/>
            <person name="Tice H."/>
            <person name="Bruce D."/>
            <person name="Goodwin L."/>
            <person name="Pitluck S."/>
            <person name="Larimer F.W."/>
            <person name="Land M.L."/>
            <person name="Hauser L."/>
            <person name="Sangwan P."/>
            <person name="de Vos W.M."/>
            <person name="Janssen P.H."/>
            <person name="Smidt H."/>
        </authorList>
    </citation>
    <scope>NUCLEOTIDE SEQUENCE [LARGE SCALE GENOMIC DNA]</scope>
    <source>
        <strain evidence="2 3">Ellin428</strain>
    </source>
</reference>
<evidence type="ECO:0000313" key="3">
    <source>
        <dbReference type="Proteomes" id="UP000005824"/>
    </source>
</evidence>
<protein>
    <submittedName>
        <fullName evidence="2">Uncharacterized protein</fullName>
    </submittedName>
</protein>
<dbReference type="AlphaFoldDB" id="B4D5V9"/>
<proteinExistence type="predicted"/>
<evidence type="ECO:0000313" key="2">
    <source>
        <dbReference type="EMBL" id="EDY18162.1"/>
    </source>
</evidence>